<dbReference type="InterPro" id="IPR009057">
    <property type="entry name" value="Homeodomain-like_sf"/>
</dbReference>
<sequence>MANPTILLVEDTLPLASIYKEYLSDEKLELVHVATGGEAFDYLEEGRPEVILLDMQLPDMDGMQILEHISDKKIETSVVVITAHGSISRAVDAMRLGAFEFLLKPFDKSRLVFTVRNALERVRLKKVVYSYQSQFEDRKEFCNMLGSSLAMQSVYRTIENVASSKATVFITGESGTGKELAAHAIHELSPRRNQEFVVLNCGAIPKDLMESEIFGHVKGAFTGAIDNREGAAHKADGGTLFLDEIGEMDMDLQAKLLRFIQSGTFQKVGSTTTHKVDIRFVCATNRDPLKMVETGLFREDLYYRLNVVPIHMPPLRERGRDKLEIAYALLDNFTREEGKHFVRFSPEVEKVFLHHPWPGNVRQMQNIIRNVVVLHNGEEVSLEMLPAPFNSYDVTTPSATVVEKVAQTGDNVVVLPKMSPKAIRPLEEQEREIIEEAIRLCDGNITKAAGYLEINPSTIYRKMKSWRGPLLS</sequence>
<keyword evidence="6" id="KW-0238">DNA-binding</keyword>
<keyword evidence="3" id="KW-0067">ATP-binding</keyword>
<dbReference type="FunFam" id="1.10.8.60:FF:000120">
    <property type="entry name" value="Sigma-54-dependent Fis family transcriptional regulator"/>
    <property type="match status" value="1"/>
</dbReference>
<name>A0A501PGP5_9PROT</name>
<keyword evidence="1 9" id="KW-0597">Phosphoprotein</keyword>
<dbReference type="OrthoDB" id="9802388at2"/>
<evidence type="ECO:0000256" key="4">
    <source>
        <dbReference type="ARBA" id="ARBA00023012"/>
    </source>
</evidence>
<evidence type="ECO:0000256" key="7">
    <source>
        <dbReference type="ARBA" id="ARBA00023159"/>
    </source>
</evidence>
<keyword evidence="8" id="KW-0804">Transcription</keyword>
<dbReference type="GO" id="GO:0006355">
    <property type="term" value="P:regulation of DNA-templated transcription"/>
    <property type="evidence" value="ECO:0007669"/>
    <property type="project" value="InterPro"/>
</dbReference>
<dbReference type="InterPro" id="IPR025943">
    <property type="entry name" value="Sigma_54_int_dom_ATP-bd_2"/>
</dbReference>
<keyword evidence="7" id="KW-0010">Activator</keyword>
<dbReference type="SUPFAM" id="SSF52540">
    <property type="entry name" value="P-loop containing nucleoside triphosphate hydrolases"/>
    <property type="match status" value="1"/>
</dbReference>
<dbReference type="Gene3D" id="1.10.10.60">
    <property type="entry name" value="Homeodomain-like"/>
    <property type="match status" value="1"/>
</dbReference>
<keyword evidence="2" id="KW-0547">Nucleotide-binding</keyword>
<dbReference type="AlphaFoldDB" id="A0A501PGP5"/>
<dbReference type="InterPro" id="IPR002078">
    <property type="entry name" value="Sigma_54_int"/>
</dbReference>
<dbReference type="CDD" id="cd00009">
    <property type="entry name" value="AAA"/>
    <property type="match status" value="1"/>
</dbReference>
<dbReference type="FunFam" id="3.40.50.300:FF:000006">
    <property type="entry name" value="DNA-binding transcriptional regulator NtrC"/>
    <property type="match status" value="1"/>
</dbReference>
<dbReference type="InterPro" id="IPR003593">
    <property type="entry name" value="AAA+_ATPase"/>
</dbReference>
<evidence type="ECO:0000313" key="13">
    <source>
        <dbReference type="Proteomes" id="UP000319148"/>
    </source>
</evidence>
<keyword evidence="13" id="KW-1185">Reference proteome</keyword>
<dbReference type="Pfam" id="PF00072">
    <property type="entry name" value="Response_reg"/>
    <property type="match status" value="1"/>
</dbReference>
<comment type="caution">
    <text evidence="12">The sequence shown here is derived from an EMBL/GenBank/DDBJ whole genome shotgun (WGS) entry which is preliminary data.</text>
</comment>
<gene>
    <name evidence="12" type="ORF">FIV46_11315</name>
</gene>
<evidence type="ECO:0000259" key="10">
    <source>
        <dbReference type="PROSITE" id="PS50045"/>
    </source>
</evidence>
<evidence type="ECO:0000256" key="8">
    <source>
        <dbReference type="ARBA" id="ARBA00023163"/>
    </source>
</evidence>
<keyword evidence="4" id="KW-0902">Two-component regulatory system</keyword>
<evidence type="ECO:0000259" key="11">
    <source>
        <dbReference type="PROSITE" id="PS50110"/>
    </source>
</evidence>
<evidence type="ECO:0000256" key="5">
    <source>
        <dbReference type="ARBA" id="ARBA00023015"/>
    </source>
</evidence>
<evidence type="ECO:0000256" key="1">
    <source>
        <dbReference type="ARBA" id="ARBA00022553"/>
    </source>
</evidence>
<dbReference type="PANTHER" id="PTHR32071:SF117">
    <property type="entry name" value="PTS-DEPENDENT DIHYDROXYACETONE KINASE OPERON REGULATORY PROTEIN-RELATED"/>
    <property type="match status" value="1"/>
</dbReference>
<dbReference type="PROSITE" id="PS50045">
    <property type="entry name" value="SIGMA54_INTERACT_4"/>
    <property type="match status" value="1"/>
</dbReference>
<evidence type="ECO:0000256" key="2">
    <source>
        <dbReference type="ARBA" id="ARBA00022741"/>
    </source>
</evidence>
<protein>
    <submittedName>
        <fullName evidence="12">Sigma-54-dependent Fis family transcriptional regulator</fullName>
    </submittedName>
</protein>
<evidence type="ECO:0000313" key="12">
    <source>
        <dbReference type="EMBL" id="TPD59375.1"/>
    </source>
</evidence>
<dbReference type="InterPro" id="IPR058031">
    <property type="entry name" value="AAA_lid_NorR"/>
</dbReference>
<evidence type="ECO:0000256" key="9">
    <source>
        <dbReference type="PROSITE-ProRule" id="PRU00169"/>
    </source>
</evidence>
<evidence type="ECO:0000256" key="3">
    <source>
        <dbReference type="ARBA" id="ARBA00022840"/>
    </source>
</evidence>
<dbReference type="PANTHER" id="PTHR32071">
    <property type="entry name" value="TRANSCRIPTIONAL REGULATORY PROTEIN"/>
    <property type="match status" value="1"/>
</dbReference>
<dbReference type="InterPro" id="IPR001789">
    <property type="entry name" value="Sig_transdc_resp-reg_receiver"/>
</dbReference>
<evidence type="ECO:0000256" key="6">
    <source>
        <dbReference type="ARBA" id="ARBA00023125"/>
    </source>
</evidence>
<dbReference type="Pfam" id="PF00158">
    <property type="entry name" value="Sigma54_activat"/>
    <property type="match status" value="1"/>
</dbReference>
<dbReference type="Proteomes" id="UP000319148">
    <property type="component" value="Unassembled WGS sequence"/>
</dbReference>
<dbReference type="Gene3D" id="1.10.8.60">
    <property type="match status" value="1"/>
</dbReference>
<dbReference type="PROSITE" id="PS50110">
    <property type="entry name" value="RESPONSE_REGULATORY"/>
    <property type="match status" value="1"/>
</dbReference>
<dbReference type="EMBL" id="VFIY01000014">
    <property type="protein sequence ID" value="TPD59375.1"/>
    <property type="molecule type" value="Genomic_DNA"/>
</dbReference>
<dbReference type="PROSITE" id="PS00676">
    <property type="entry name" value="SIGMA54_INTERACT_2"/>
    <property type="match status" value="1"/>
</dbReference>
<dbReference type="Pfam" id="PF02954">
    <property type="entry name" value="HTH_8"/>
    <property type="match status" value="1"/>
</dbReference>
<dbReference type="InterPro" id="IPR011006">
    <property type="entry name" value="CheY-like_superfamily"/>
</dbReference>
<dbReference type="SMART" id="SM00448">
    <property type="entry name" value="REC"/>
    <property type="match status" value="1"/>
</dbReference>
<proteinExistence type="predicted"/>
<keyword evidence="5" id="KW-0805">Transcription regulation</keyword>
<dbReference type="GO" id="GO:0043565">
    <property type="term" value="F:sequence-specific DNA binding"/>
    <property type="evidence" value="ECO:0007669"/>
    <property type="project" value="InterPro"/>
</dbReference>
<dbReference type="Gene3D" id="3.40.50.300">
    <property type="entry name" value="P-loop containing nucleotide triphosphate hydrolases"/>
    <property type="match status" value="1"/>
</dbReference>
<accession>A0A501PGP5</accession>
<feature type="domain" description="Sigma-54 factor interaction" evidence="10">
    <location>
        <begin position="144"/>
        <end position="373"/>
    </location>
</feature>
<reference evidence="13" key="1">
    <citation type="submission" date="2019-06" db="EMBL/GenBank/DDBJ databases">
        <title>The complete genome of Emcibacter congregatus ZYLT.</title>
        <authorList>
            <person name="Zhao Z."/>
        </authorList>
    </citation>
    <scope>NUCLEOTIDE SEQUENCE [LARGE SCALE GENOMIC DNA]</scope>
    <source>
        <strain evidence="13">MCCC 1A06723</strain>
    </source>
</reference>
<dbReference type="InterPro" id="IPR002197">
    <property type="entry name" value="HTH_Fis"/>
</dbReference>
<dbReference type="SUPFAM" id="SSF52172">
    <property type="entry name" value="CheY-like"/>
    <property type="match status" value="1"/>
</dbReference>
<dbReference type="SMART" id="SM00382">
    <property type="entry name" value="AAA"/>
    <property type="match status" value="1"/>
</dbReference>
<organism evidence="12 13">
    <name type="scientific">Emcibacter nanhaiensis</name>
    <dbReference type="NCBI Taxonomy" id="1505037"/>
    <lineage>
        <taxon>Bacteria</taxon>
        <taxon>Pseudomonadati</taxon>
        <taxon>Pseudomonadota</taxon>
        <taxon>Alphaproteobacteria</taxon>
        <taxon>Emcibacterales</taxon>
        <taxon>Emcibacteraceae</taxon>
        <taxon>Emcibacter</taxon>
    </lineage>
</organism>
<dbReference type="InterPro" id="IPR027417">
    <property type="entry name" value="P-loop_NTPase"/>
</dbReference>
<dbReference type="Gene3D" id="3.40.50.2300">
    <property type="match status" value="1"/>
</dbReference>
<dbReference type="GO" id="GO:0005524">
    <property type="term" value="F:ATP binding"/>
    <property type="evidence" value="ECO:0007669"/>
    <property type="project" value="UniProtKB-KW"/>
</dbReference>
<dbReference type="Pfam" id="PF25601">
    <property type="entry name" value="AAA_lid_14"/>
    <property type="match status" value="1"/>
</dbReference>
<dbReference type="GO" id="GO:0000160">
    <property type="term" value="P:phosphorelay signal transduction system"/>
    <property type="evidence" value="ECO:0007669"/>
    <property type="project" value="UniProtKB-KW"/>
</dbReference>
<dbReference type="SUPFAM" id="SSF46689">
    <property type="entry name" value="Homeodomain-like"/>
    <property type="match status" value="1"/>
</dbReference>
<dbReference type="CDD" id="cd17572">
    <property type="entry name" value="REC_NtrC1-like"/>
    <property type="match status" value="1"/>
</dbReference>
<feature type="modified residue" description="4-aspartylphosphate" evidence="9">
    <location>
        <position position="54"/>
    </location>
</feature>
<feature type="domain" description="Response regulatory" evidence="11">
    <location>
        <begin position="5"/>
        <end position="119"/>
    </location>
</feature>
<dbReference type="RefSeq" id="WP_139941038.1">
    <property type="nucleotide sequence ID" value="NZ_JBHSYP010000006.1"/>
</dbReference>